<reference evidence="3" key="1">
    <citation type="submission" date="2014-03" db="EMBL/GenBank/DDBJ databases">
        <authorList>
            <person name="Aksoy S."/>
            <person name="Warren W."/>
            <person name="Wilson R.K."/>
        </authorList>
    </citation>
    <scope>NUCLEOTIDE SEQUENCE [LARGE SCALE GENOMIC DNA]</scope>
    <source>
        <strain evidence="3">IAEA</strain>
    </source>
</reference>
<feature type="transmembrane region" description="Helical" evidence="1">
    <location>
        <begin position="83"/>
        <end position="102"/>
    </location>
</feature>
<organism evidence="2 3">
    <name type="scientific">Glossina brevipalpis</name>
    <dbReference type="NCBI Taxonomy" id="37001"/>
    <lineage>
        <taxon>Eukaryota</taxon>
        <taxon>Metazoa</taxon>
        <taxon>Ecdysozoa</taxon>
        <taxon>Arthropoda</taxon>
        <taxon>Hexapoda</taxon>
        <taxon>Insecta</taxon>
        <taxon>Pterygota</taxon>
        <taxon>Neoptera</taxon>
        <taxon>Endopterygota</taxon>
        <taxon>Diptera</taxon>
        <taxon>Brachycera</taxon>
        <taxon>Muscomorpha</taxon>
        <taxon>Hippoboscoidea</taxon>
        <taxon>Glossinidae</taxon>
        <taxon>Glossina</taxon>
    </lineage>
</organism>
<evidence type="ECO:0000256" key="1">
    <source>
        <dbReference type="SAM" id="Phobius"/>
    </source>
</evidence>
<keyword evidence="3" id="KW-1185">Reference proteome</keyword>
<evidence type="ECO:0000313" key="2">
    <source>
        <dbReference type="EnsemblMetazoa" id="GBRI042633-PA"/>
    </source>
</evidence>
<proteinExistence type="predicted"/>
<keyword evidence="1" id="KW-0812">Transmembrane</keyword>
<accession>A0A1A9X376</accession>
<name>A0A1A9X376_9MUSC</name>
<keyword evidence="1" id="KW-1133">Transmembrane helix</keyword>
<dbReference type="EnsemblMetazoa" id="GBRI042633-RA">
    <property type="protein sequence ID" value="GBRI042633-PA"/>
    <property type="gene ID" value="GBRI042633"/>
</dbReference>
<evidence type="ECO:0000313" key="3">
    <source>
        <dbReference type="Proteomes" id="UP000091820"/>
    </source>
</evidence>
<dbReference type="Proteomes" id="UP000091820">
    <property type="component" value="Unassembled WGS sequence"/>
</dbReference>
<dbReference type="AlphaFoldDB" id="A0A1A9X376"/>
<dbReference type="VEuPathDB" id="VectorBase:GBRI042633"/>
<keyword evidence="1" id="KW-0472">Membrane</keyword>
<protein>
    <submittedName>
        <fullName evidence="2">Uncharacterized protein</fullName>
    </submittedName>
</protein>
<sequence>MSTENLRFHTLILELLPTTTTTTEFERKQTKYKKLLIKDSSIFPMEMRFFDFLMRLRIPSLFYNQNDKQQQQEAVARRETQKLWLKAISIYFGSIALLLVNLDRFSFEHILRNFSYGFFDCISSGVSNNKHKIGKN</sequence>
<reference evidence="2" key="2">
    <citation type="submission" date="2020-05" db="UniProtKB">
        <authorList>
            <consortium name="EnsemblMetazoa"/>
        </authorList>
    </citation>
    <scope>IDENTIFICATION</scope>
    <source>
        <strain evidence="2">IAEA</strain>
    </source>
</reference>